<keyword evidence="2" id="KW-1133">Transmembrane helix</keyword>
<protein>
    <submittedName>
        <fullName evidence="3">Bm8981</fullName>
    </submittedName>
</protein>
<feature type="transmembrane region" description="Helical" evidence="2">
    <location>
        <begin position="12"/>
        <end position="30"/>
    </location>
</feature>
<sequence>MSEEMKNLYEKFAFLVPSVQAAICLLFAAICSGSPNIVQYAEDALVNVLRCDPQILYPYMNTVHNLVTGSNSGHEKRNLSPNSLVAPPTSESPQSPSLTPPNAPSIVVAATPDVSLSSLACSQRTSPESSNQGVGDDSGFISGFSSPATVLSASKFGNHNVDGRSKGNNSSLRRRLRRSINVAHLNCAQRSYENMDNGVIAYYHASEDDFLIVVILCIHSFIHLFTYSLISFIHSFNHSFIHSIIHPFIHSFIHSLIHLSNCLRQFFPLFTIF</sequence>
<evidence type="ECO:0000256" key="2">
    <source>
        <dbReference type="SAM" id="Phobius"/>
    </source>
</evidence>
<dbReference type="EMBL" id="LN856803">
    <property type="protein sequence ID" value="CRZ23106.1"/>
    <property type="molecule type" value="Genomic_DNA"/>
</dbReference>
<name>A0A0H5S3R3_BRUMA</name>
<feature type="transmembrane region" description="Helical" evidence="2">
    <location>
        <begin position="210"/>
        <end position="233"/>
    </location>
</feature>
<reference evidence="3" key="1">
    <citation type="journal article" date="2007" name="Science">
        <title>Draft genome of the filarial nematode parasite Brugia malayi.</title>
        <authorList>
            <person name="Ghedin E."/>
            <person name="Wang S."/>
            <person name="Spiro D."/>
            <person name="Caler E."/>
            <person name="Zhao Q."/>
            <person name="Crabtree J."/>
            <person name="Allen J.E."/>
            <person name="Delcher A.L."/>
            <person name="Guiliano D.B."/>
            <person name="Miranda-Saavedra D."/>
            <person name="Angiuoli S.V."/>
            <person name="Creasy T."/>
            <person name="Amedeo P."/>
            <person name="Haas B."/>
            <person name="El-Sayed N.M."/>
            <person name="Wortman J.R."/>
            <person name="Feldblyum T."/>
            <person name="Tallon L."/>
            <person name="Schatz M."/>
            <person name="Shumway M."/>
            <person name="Koo H."/>
            <person name="Salzberg S.L."/>
            <person name="Schobel S."/>
            <person name="Pertea M."/>
            <person name="Pop M."/>
            <person name="White O."/>
            <person name="Barton G.J."/>
            <person name="Carlow C.K."/>
            <person name="Crawford M.J."/>
            <person name="Daub J."/>
            <person name="Dimmic M.W."/>
            <person name="Estes C.F."/>
            <person name="Foster J.M."/>
            <person name="Ganatra M."/>
            <person name="Gregory W.F."/>
            <person name="Johnson N.M."/>
            <person name="Jin J."/>
            <person name="Komuniecki R."/>
            <person name="Korf I."/>
            <person name="Kumar S."/>
            <person name="Laney S."/>
            <person name="Li B.W."/>
            <person name="Li W."/>
            <person name="Lindblom T.H."/>
            <person name="Lustigman S."/>
            <person name="Ma D."/>
            <person name="Maina C.V."/>
            <person name="Martin D.M."/>
            <person name="McCarter J.P."/>
            <person name="McReynolds L."/>
            <person name="Mitreva M."/>
            <person name="Nutman T.B."/>
            <person name="Parkinson J."/>
            <person name="Peregrin-Alvarez J.M."/>
            <person name="Poole C."/>
            <person name="Ren Q."/>
            <person name="Saunders L."/>
            <person name="Sluder A.E."/>
            <person name="Smith K."/>
            <person name="Stanke M."/>
            <person name="Unnasch T.R."/>
            <person name="Ware J."/>
            <person name="Wei A.D."/>
            <person name="Weil G."/>
            <person name="Williams D.J."/>
            <person name="Zhang Y."/>
            <person name="Williams S.A."/>
            <person name="Fraser-Liggett C."/>
            <person name="Slatko B."/>
            <person name="Blaxter M.L."/>
            <person name="Scott A.L."/>
        </authorList>
    </citation>
    <scope>NUCLEOTIDE SEQUENCE</scope>
    <source>
        <strain evidence="3">FR3</strain>
    </source>
</reference>
<feature type="region of interest" description="Disordered" evidence="1">
    <location>
        <begin position="68"/>
        <end position="104"/>
    </location>
</feature>
<dbReference type="OMA" id="INVAHLN"/>
<gene>
    <name evidence="3 4" type="ORF">Bm8981</name>
    <name evidence="3" type="ORF">BM_Bm8981</name>
</gene>
<dbReference type="AlphaFoldDB" id="A0A0H5S3R3"/>
<proteinExistence type="predicted"/>
<evidence type="ECO:0000313" key="3">
    <source>
        <dbReference type="EMBL" id="CRZ23106.1"/>
    </source>
</evidence>
<organism evidence="3">
    <name type="scientific">Brugia malayi</name>
    <name type="common">Filarial nematode worm</name>
    <dbReference type="NCBI Taxonomy" id="6279"/>
    <lineage>
        <taxon>Eukaryota</taxon>
        <taxon>Metazoa</taxon>
        <taxon>Ecdysozoa</taxon>
        <taxon>Nematoda</taxon>
        <taxon>Chromadorea</taxon>
        <taxon>Rhabditida</taxon>
        <taxon>Spirurina</taxon>
        <taxon>Spiruromorpha</taxon>
        <taxon>Filarioidea</taxon>
        <taxon>Onchocercidae</taxon>
        <taxon>Brugia</taxon>
    </lineage>
</organism>
<dbReference type="WormBase" id="Bm8981">
    <property type="protein sequence ID" value="BM40134"/>
    <property type="gene ID" value="WBGene00229242"/>
</dbReference>
<reference evidence="3" key="2">
    <citation type="submission" date="2012-12" db="EMBL/GenBank/DDBJ databases">
        <authorList>
            <person name="Gao Y.W."/>
            <person name="Fan S.T."/>
            <person name="Sun H.T."/>
            <person name="Wang Z."/>
            <person name="Gao X.L."/>
            <person name="Li Y.G."/>
            <person name="Wang T.C."/>
            <person name="Zhang K."/>
            <person name="Xu W.W."/>
            <person name="Yu Z.J."/>
            <person name="Xia X.Z."/>
        </authorList>
    </citation>
    <scope>NUCLEOTIDE SEQUENCE</scope>
    <source>
        <strain evidence="3">FR3</strain>
    </source>
</reference>
<keyword evidence="2" id="KW-0472">Membrane</keyword>
<keyword evidence="2" id="KW-0812">Transmembrane</keyword>
<evidence type="ECO:0000256" key="1">
    <source>
        <dbReference type="SAM" id="MobiDB-lite"/>
    </source>
</evidence>
<evidence type="ECO:0000313" key="4">
    <source>
        <dbReference type="WormBase" id="Bm8981"/>
    </source>
</evidence>
<accession>A0A0H5S3R3</accession>
<feature type="compositionally biased region" description="Polar residues" evidence="1">
    <location>
        <begin position="79"/>
        <end position="97"/>
    </location>
</feature>